<evidence type="ECO:0000313" key="4">
    <source>
        <dbReference type="EMBL" id="KLK90542.1"/>
    </source>
</evidence>
<dbReference type="RefSeq" id="WP_047191768.1">
    <property type="nucleotide sequence ID" value="NZ_LCYG01000080.1"/>
</dbReference>
<organism evidence="4 5">
    <name type="scientific">Microvirga vignae</name>
    <dbReference type="NCBI Taxonomy" id="1225564"/>
    <lineage>
        <taxon>Bacteria</taxon>
        <taxon>Pseudomonadati</taxon>
        <taxon>Pseudomonadota</taxon>
        <taxon>Alphaproteobacteria</taxon>
        <taxon>Hyphomicrobiales</taxon>
        <taxon>Methylobacteriaceae</taxon>
        <taxon>Microvirga</taxon>
    </lineage>
</organism>
<dbReference type="GO" id="GO:0000160">
    <property type="term" value="P:phosphorelay signal transduction system"/>
    <property type="evidence" value="ECO:0007669"/>
    <property type="project" value="InterPro"/>
</dbReference>
<keyword evidence="5" id="KW-1185">Reference proteome</keyword>
<dbReference type="STRING" id="1225564.AA309_25135"/>
<protein>
    <recommendedName>
        <fullName evidence="3">Response regulatory domain-containing protein</fullName>
    </recommendedName>
</protein>
<accession>A0A0H1RD68</accession>
<dbReference type="InterPro" id="IPR050595">
    <property type="entry name" value="Bact_response_regulator"/>
</dbReference>
<dbReference type="PROSITE" id="PS50110">
    <property type="entry name" value="RESPONSE_REGULATORY"/>
    <property type="match status" value="1"/>
</dbReference>
<feature type="domain" description="Response regulatory" evidence="3">
    <location>
        <begin position="11"/>
        <end position="124"/>
    </location>
</feature>
<dbReference type="Proteomes" id="UP000035489">
    <property type="component" value="Unassembled WGS sequence"/>
</dbReference>
<dbReference type="InterPro" id="IPR011006">
    <property type="entry name" value="CheY-like_superfamily"/>
</dbReference>
<dbReference type="SUPFAM" id="SSF52172">
    <property type="entry name" value="CheY-like"/>
    <property type="match status" value="1"/>
</dbReference>
<dbReference type="OrthoDB" id="9784719at2"/>
<evidence type="ECO:0000259" key="3">
    <source>
        <dbReference type="PROSITE" id="PS50110"/>
    </source>
</evidence>
<dbReference type="InterPro" id="IPR001789">
    <property type="entry name" value="Sig_transdc_resp-reg_receiver"/>
</dbReference>
<dbReference type="PATRIC" id="fig|1225564.3.peg.6572"/>
<name>A0A0H1RD68_9HYPH</name>
<feature type="modified residue" description="4-aspartylphosphate" evidence="2">
    <location>
        <position position="61"/>
    </location>
</feature>
<dbReference type="Gene3D" id="3.40.50.2300">
    <property type="match status" value="1"/>
</dbReference>
<gene>
    <name evidence="4" type="ORF">AA309_25135</name>
</gene>
<sequence>MNAPKHPTRVPILVVEDEPLVRIFIADFLEEAGFTVFEAVNADEAIALLEARPDVQAVITDIDMPGSMNGLALTKVIHQRWPRLGIVVTSSRKWPGADELPEGVIFVAKLYLFEAVMQMLQQISTPKMATD</sequence>
<dbReference type="PANTHER" id="PTHR44591:SF21">
    <property type="entry name" value="TWO-COMPONENT RESPONSE REGULATOR"/>
    <property type="match status" value="1"/>
</dbReference>
<reference evidence="4 5" key="1">
    <citation type="submission" date="2015-05" db="EMBL/GenBank/DDBJ databases">
        <title>Draft genome sequence of Microvirga vignae strain BR3299, a novel nitrogen fixing bacteria isolated from Brazil semi-aired region.</title>
        <authorList>
            <person name="Zilli J.E."/>
            <person name="Passos S.R."/>
            <person name="Leite J."/>
            <person name="Baldani J.I."/>
            <person name="Xavier G.R."/>
            <person name="Rumjaneck N.G."/>
            <person name="Simoes-Araujo J.L."/>
        </authorList>
    </citation>
    <scope>NUCLEOTIDE SEQUENCE [LARGE SCALE GENOMIC DNA]</scope>
    <source>
        <strain evidence="4 5">BR3299</strain>
    </source>
</reference>
<dbReference type="PANTHER" id="PTHR44591">
    <property type="entry name" value="STRESS RESPONSE REGULATOR PROTEIN 1"/>
    <property type="match status" value="1"/>
</dbReference>
<comment type="caution">
    <text evidence="4">The sequence shown here is derived from an EMBL/GenBank/DDBJ whole genome shotgun (WGS) entry which is preliminary data.</text>
</comment>
<dbReference type="AlphaFoldDB" id="A0A0H1RD68"/>
<evidence type="ECO:0000256" key="1">
    <source>
        <dbReference type="ARBA" id="ARBA00022553"/>
    </source>
</evidence>
<dbReference type="EMBL" id="LCYG01000080">
    <property type="protein sequence ID" value="KLK90542.1"/>
    <property type="molecule type" value="Genomic_DNA"/>
</dbReference>
<keyword evidence="1 2" id="KW-0597">Phosphoprotein</keyword>
<dbReference type="SMART" id="SM00448">
    <property type="entry name" value="REC"/>
    <property type="match status" value="1"/>
</dbReference>
<evidence type="ECO:0000313" key="5">
    <source>
        <dbReference type="Proteomes" id="UP000035489"/>
    </source>
</evidence>
<dbReference type="Pfam" id="PF00072">
    <property type="entry name" value="Response_reg"/>
    <property type="match status" value="1"/>
</dbReference>
<proteinExistence type="predicted"/>
<evidence type="ECO:0000256" key="2">
    <source>
        <dbReference type="PROSITE-ProRule" id="PRU00169"/>
    </source>
</evidence>